<dbReference type="AlphaFoldDB" id="A0A843TUU6"/>
<proteinExistence type="predicted"/>
<name>A0A843TUU6_COLES</name>
<protein>
    <recommendedName>
        <fullName evidence="2">Coilin tudor domain-containing protein</fullName>
    </recommendedName>
</protein>
<feature type="region of interest" description="Disordered" evidence="1">
    <location>
        <begin position="183"/>
        <end position="215"/>
    </location>
</feature>
<dbReference type="GO" id="GO:0030619">
    <property type="term" value="F:U1 snRNA binding"/>
    <property type="evidence" value="ECO:0007669"/>
    <property type="project" value="TreeGrafter"/>
</dbReference>
<evidence type="ECO:0000256" key="1">
    <source>
        <dbReference type="SAM" id="MobiDB-lite"/>
    </source>
</evidence>
<dbReference type="GO" id="GO:0000387">
    <property type="term" value="P:spliceosomal snRNP assembly"/>
    <property type="evidence" value="ECO:0007669"/>
    <property type="project" value="TreeGrafter"/>
</dbReference>
<evidence type="ECO:0000313" key="3">
    <source>
        <dbReference type="EMBL" id="MQL74991.1"/>
    </source>
</evidence>
<gene>
    <name evidence="3" type="ORF">Taro_007361</name>
</gene>
<reference evidence="3" key="1">
    <citation type="submission" date="2017-07" db="EMBL/GenBank/DDBJ databases">
        <title>Taro Niue Genome Assembly and Annotation.</title>
        <authorList>
            <person name="Atibalentja N."/>
            <person name="Keating K."/>
            <person name="Fields C.J."/>
        </authorList>
    </citation>
    <scope>NUCLEOTIDE SEQUENCE</scope>
    <source>
        <strain evidence="3">Niue_2</strain>
        <tissue evidence="3">Leaf</tissue>
    </source>
</reference>
<dbReference type="InterPro" id="IPR056398">
    <property type="entry name" value="Tudor_Coilin"/>
</dbReference>
<dbReference type="Pfam" id="PF23086">
    <property type="entry name" value="Tudor_Coilin"/>
    <property type="match status" value="1"/>
</dbReference>
<sequence length="275" mass="30414">MANLDSPLLSLAWGTPKWSGTVSKRKGQKWGREKNFNCSNDDNALPAQLNVESVVKEVEDNKRDPLTAFEKLFPLTQLPKEGDVLAYRVVELSSSWCPEISSFRVGKVTSYDPTSGKIILMQVPDFPVSFCERDEGSGVQPDEPMYKEDGSLEIDFPSLLDVRLFNEYKATMNASISEIEATGSASPVGIKEPGSSSRADHKDSGVVQPTESEGRGGWEEICQALDAKKAELSQEKGWSSWGRKETPTTTKWSYRALRWGALGPTVSLLRSKNDM</sequence>
<comment type="caution">
    <text evidence="3">The sequence shown here is derived from an EMBL/GenBank/DDBJ whole genome shotgun (WGS) entry which is preliminary data.</text>
</comment>
<keyword evidence="4" id="KW-1185">Reference proteome</keyword>
<dbReference type="GO" id="GO:0015030">
    <property type="term" value="C:Cajal body"/>
    <property type="evidence" value="ECO:0007669"/>
    <property type="project" value="TreeGrafter"/>
</dbReference>
<organism evidence="3 4">
    <name type="scientific">Colocasia esculenta</name>
    <name type="common">Wild taro</name>
    <name type="synonym">Arum esculentum</name>
    <dbReference type="NCBI Taxonomy" id="4460"/>
    <lineage>
        <taxon>Eukaryota</taxon>
        <taxon>Viridiplantae</taxon>
        <taxon>Streptophyta</taxon>
        <taxon>Embryophyta</taxon>
        <taxon>Tracheophyta</taxon>
        <taxon>Spermatophyta</taxon>
        <taxon>Magnoliopsida</taxon>
        <taxon>Liliopsida</taxon>
        <taxon>Araceae</taxon>
        <taxon>Aroideae</taxon>
        <taxon>Colocasieae</taxon>
        <taxon>Colocasia</taxon>
    </lineage>
</organism>
<dbReference type="PANTHER" id="PTHR15197:SF0">
    <property type="entry name" value="COILIN"/>
    <property type="match status" value="1"/>
</dbReference>
<dbReference type="EMBL" id="NMUH01000230">
    <property type="protein sequence ID" value="MQL74991.1"/>
    <property type="molecule type" value="Genomic_DNA"/>
</dbReference>
<dbReference type="GO" id="GO:0030620">
    <property type="term" value="F:U2 snRNA binding"/>
    <property type="evidence" value="ECO:0007669"/>
    <property type="project" value="TreeGrafter"/>
</dbReference>
<evidence type="ECO:0000313" key="4">
    <source>
        <dbReference type="Proteomes" id="UP000652761"/>
    </source>
</evidence>
<dbReference type="Proteomes" id="UP000652761">
    <property type="component" value="Unassembled WGS sequence"/>
</dbReference>
<accession>A0A843TUU6</accession>
<evidence type="ECO:0000259" key="2">
    <source>
        <dbReference type="Pfam" id="PF23086"/>
    </source>
</evidence>
<feature type="domain" description="Coilin tudor" evidence="2">
    <location>
        <begin position="68"/>
        <end position="167"/>
    </location>
</feature>
<dbReference type="OrthoDB" id="74813at2759"/>
<dbReference type="PANTHER" id="PTHR15197">
    <property type="entry name" value="COILIN P80"/>
    <property type="match status" value="1"/>
</dbReference>
<dbReference type="InterPro" id="IPR024822">
    <property type="entry name" value="Coilin"/>
</dbReference>